<reference evidence="1" key="1">
    <citation type="submission" date="2014-05" db="EMBL/GenBank/DDBJ databases">
        <title>The transcriptome of the halophilic microalga Tetraselmis sp. GSL018 isolated from the Great Salt Lake, Utah.</title>
        <authorList>
            <person name="Jinkerson R.E."/>
            <person name="D'Adamo S."/>
            <person name="Posewitz M.C."/>
        </authorList>
    </citation>
    <scope>NUCLEOTIDE SEQUENCE</scope>
    <source>
        <strain evidence="1">GSL018</strain>
    </source>
</reference>
<dbReference type="AlphaFoldDB" id="A0A061S2D0"/>
<name>A0A061S2D0_9CHLO</name>
<dbReference type="InterPro" id="IPR016024">
    <property type="entry name" value="ARM-type_fold"/>
</dbReference>
<dbReference type="EMBL" id="GBEZ01008482">
    <property type="protein sequence ID" value="JAC77060.1"/>
    <property type="molecule type" value="Transcribed_RNA"/>
</dbReference>
<dbReference type="SUPFAM" id="SSF48371">
    <property type="entry name" value="ARM repeat"/>
    <property type="match status" value="1"/>
</dbReference>
<protein>
    <submittedName>
        <fullName evidence="1">Arm repeat superfamily protein isoform 1</fullName>
    </submittedName>
</protein>
<sequence>MEALRHLHPLFRGDEDPGTRDNAAGALARIVSAAGAAVPLDQAIPVLLGALPLREDHGEAEAVFGCLASLVTGEHAPAAAPFVPGIVAAFGAAVANDDVPAGVKGSIGATVASLHAAYPSEMRPLVEGLPREQQEALWSAAAARGSGAS</sequence>
<proteinExistence type="predicted"/>
<evidence type="ECO:0000313" key="1">
    <source>
        <dbReference type="EMBL" id="JAC77060.1"/>
    </source>
</evidence>
<dbReference type="Gene3D" id="1.25.10.10">
    <property type="entry name" value="Leucine-rich Repeat Variant"/>
    <property type="match status" value="1"/>
</dbReference>
<accession>A0A061S2D0</accession>
<gene>
    <name evidence="1" type="ORF">TSPGSL018_18593</name>
</gene>
<dbReference type="InterPro" id="IPR011989">
    <property type="entry name" value="ARM-like"/>
</dbReference>
<organism evidence="1">
    <name type="scientific">Tetraselmis sp. GSL018</name>
    <dbReference type="NCBI Taxonomy" id="582737"/>
    <lineage>
        <taxon>Eukaryota</taxon>
        <taxon>Viridiplantae</taxon>
        <taxon>Chlorophyta</taxon>
        <taxon>core chlorophytes</taxon>
        <taxon>Chlorodendrophyceae</taxon>
        <taxon>Chlorodendrales</taxon>
        <taxon>Chlorodendraceae</taxon>
        <taxon>Tetraselmis</taxon>
    </lineage>
</organism>